<dbReference type="HOGENOM" id="CLU_1256191_0_0_1"/>
<evidence type="ECO:0000313" key="3">
    <source>
        <dbReference type="Proteomes" id="UP000027265"/>
    </source>
</evidence>
<dbReference type="EMBL" id="KL197718">
    <property type="protein sequence ID" value="KDQ58247.1"/>
    <property type="molecule type" value="Genomic_DNA"/>
</dbReference>
<dbReference type="InParanoid" id="A0A067Q424"/>
<keyword evidence="3" id="KW-1185">Reference proteome</keyword>
<gene>
    <name evidence="2" type="ORF">JAAARDRAFT_47356</name>
</gene>
<dbReference type="AlphaFoldDB" id="A0A067Q424"/>
<evidence type="ECO:0000313" key="2">
    <source>
        <dbReference type="EMBL" id="KDQ58247.1"/>
    </source>
</evidence>
<protein>
    <submittedName>
        <fullName evidence="2">Uncharacterized protein</fullName>
    </submittedName>
</protein>
<evidence type="ECO:0000256" key="1">
    <source>
        <dbReference type="SAM" id="MobiDB-lite"/>
    </source>
</evidence>
<feature type="region of interest" description="Disordered" evidence="1">
    <location>
        <begin position="111"/>
        <end position="130"/>
    </location>
</feature>
<reference evidence="3" key="1">
    <citation type="journal article" date="2014" name="Proc. Natl. Acad. Sci. U.S.A.">
        <title>Extensive sampling of basidiomycete genomes demonstrates inadequacy of the white-rot/brown-rot paradigm for wood decay fungi.</title>
        <authorList>
            <person name="Riley R."/>
            <person name="Salamov A.A."/>
            <person name="Brown D.W."/>
            <person name="Nagy L.G."/>
            <person name="Floudas D."/>
            <person name="Held B.W."/>
            <person name="Levasseur A."/>
            <person name="Lombard V."/>
            <person name="Morin E."/>
            <person name="Otillar R."/>
            <person name="Lindquist E.A."/>
            <person name="Sun H."/>
            <person name="LaButti K.M."/>
            <person name="Schmutz J."/>
            <person name="Jabbour D."/>
            <person name="Luo H."/>
            <person name="Baker S.E."/>
            <person name="Pisabarro A.G."/>
            <person name="Walton J.D."/>
            <person name="Blanchette R.A."/>
            <person name="Henrissat B."/>
            <person name="Martin F."/>
            <person name="Cullen D."/>
            <person name="Hibbett D.S."/>
            <person name="Grigoriev I.V."/>
        </authorList>
    </citation>
    <scope>NUCLEOTIDE SEQUENCE [LARGE SCALE GENOMIC DNA]</scope>
    <source>
        <strain evidence="3">MUCL 33604</strain>
    </source>
</reference>
<dbReference type="Proteomes" id="UP000027265">
    <property type="component" value="Unassembled WGS sequence"/>
</dbReference>
<accession>A0A067Q424</accession>
<name>A0A067Q424_9AGAM</name>
<organism evidence="2 3">
    <name type="scientific">Jaapia argillacea MUCL 33604</name>
    <dbReference type="NCBI Taxonomy" id="933084"/>
    <lineage>
        <taxon>Eukaryota</taxon>
        <taxon>Fungi</taxon>
        <taxon>Dikarya</taxon>
        <taxon>Basidiomycota</taxon>
        <taxon>Agaricomycotina</taxon>
        <taxon>Agaricomycetes</taxon>
        <taxon>Agaricomycetidae</taxon>
        <taxon>Jaapiales</taxon>
        <taxon>Jaapiaceae</taxon>
        <taxon>Jaapia</taxon>
    </lineage>
</organism>
<sequence>MTLLPEILRMKAEASKPRMFEDQKPRILRMIQREEKRIAEKDTTHFPRQKAVWRRWASDTSLRMEAGRGRAEPKLNKTSVRAKKREKDVNSGGKFMGLEEEVGELGNDVVGEGSAEEEGESQGVTSVGDEFKGDMRVSGRWKKVDREVREAKFDGTGKEGSEFQGENTVNARLSNPSFDQKSPYPVFDDSSVKDWSLPYLRWTKGITVMRLLEITAEEIV</sequence>
<proteinExistence type="predicted"/>